<feature type="non-terminal residue" evidence="1">
    <location>
        <position position="1"/>
    </location>
</feature>
<dbReference type="Proteomes" id="UP000649617">
    <property type="component" value="Unassembled WGS sequence"/>
</dbReference>
<sequence>MTPPRECFVVPVAAFQLAYQGFPWQPSVGYESGSSLEGRRYPNGETYPAWHEIDDMIASLPDGTRLSFHLNESEKCPYVSSLLQGAEDALKLVDVLCNKYHARHIQININARGVPPQLFTPGADSEKSAMQIANLASQYPDTLFVMPVFRKTDADGTVVSESWPFVRTILESSAVKSDDKKPARNVVPFFDNSGGMGKTPDAVPEIPREFPREDGQMVGMTGGINASNVKDWLSKYAAKAEEHGLGCISDAQTGFREGKDRGKPIDEKALEDLMRNVY</sequence>
<dbReference type="OrthoDB" id="408585at2759"/>
<dbReference type="EMBL" id="CAJNIZ010006329">
    <property type="protein sequence ID" value="CAE7249084.1"/>
    <property type="molecule type" value="Genomic_DNA"/>
</dbReference>
<gene>
    <name evidence="1" type="ORF">SPIL2461_LOCUS4689</name>
</gene>
<comment type="caution">
    <text evidence="1">The sequence shown here is derived from an EMBL/GenBank/DDBJ whole genome shotgun (WGS) entry which is preliminary data.</text>
</comment>
<proteinExistence type="predicted"/>
<evidence type="ECO:0000313" key="2">
    <source>
        <dbReference type="Proteomes" id="UP000649617"/>
    </source>
</evidence>
<accession>A0A812LS75</accession>
<dbReference type="AlphaFoldDB" id="A0A812LS75"/>
<keyword evidence="2" id="KW-1185">Reference proteome</keyword>
<name>A0A812LS75_SYMPI</name>
<organism evidence="1 2">
    <name type="scientific">Symbiodinium pilosum</name>
    <name type="common">Dinoflagellate</name>
    <dbReference type="NCBI Taxonomy" id="2952"/>
    <lineage>
        <taxon>Eukaryota</taxon>
        <taxon>Sar</taxon>
        <taxon>Alveolata</taxon>
        <taxon>Dinophyceae</taxon>
        <taxon>Suessiales</taxon>
        <taxon>Symbiodiniaceae</taxon>
        <taxon>Symbiodinium</taxon>
    </lineage>
</organism>
<reference evidence="1" key="1">
    <citation type="submission" date="2021-02" db="EMBL/GenBank/DDBJ databases">
        <authorList>
            <person name="Dougan E. K."/>
            <person name="Rhodes N."/>
            <person name="Thang M."/>
            <person name="Chan C."/>
        </authorList>
    </citation>
    <scope>NUCLEOTIDE SEQUENCE</scope>
</reference>
<evidence type="ECO:0000313" key="1">
    <source>
        <dbReference type="EMBL" id="CAE7249084.1"/>
    </source>
</evidence>
<protein>
    <submittedName>
        <fullName evidence="1">Uncharacterized protein</fullName>
    </submittedName>
</protein>